<evidence type="ECO:0000256" key="3">
    <source>
        <dbReference type="ARBA" id="ARBA00022801"/>
    </source>
</evidence>
<evidence type="ECO:0000256" key="5">
    <source>
        <dbReference type="PROSITE-ProRule" id="PRU00520"/>
    </source>
</evidence>
<evidence type="ECO:0000256" key="2">
    <source>
        <dbReference type="ARBA" id="ARBA00012150"/>
    </source>
</evidence>
<dbReference type="Proteomes" id="UP000887566">
    <property type="component" value="Unplaced"/>
</dbReference>
<evidence type="ECO:0000259" key="8">
    <source>
        <dbReference type="PROSITE" id="PS51160"/>
    </source>
</evidence>
<evidence type="ECO:0000256" key="6">
    <source>
        <dbReference type="RuleBase" id="RU000553"/>
    </source>
</evidence>
<dbReference type="PROSITE" id="PS51160">
    <property type="entry name" value="ACYLPHOSPHATASE_3"/>
    <property type="match status" value="1"/>
</dbReference>
<dbReference type="InterPro" id="IPR036046">
    <property type="entry name" value="Acylphosphatase-like_dom_sf"/>
</dbReference>
<dbReference type="InterPro" id="IPR017968">
    <property type="entry name" value="Acylphosphatase_CS"/>
</dbReference>
<dbReference type="PANTHER" id="PTHR10029">
    <property type="entry name" value="ACYLPHOSPHATASE"/>
    <property type="match status" value="1"/>
</dbReference>
<keyword evidence="3 5" id="KW-0378">Hydrolase</keyword>
<feature type="active site" evidence="5">
    <location>
        <position position="38"/>
    </location>
</feature>
<dbReference type="PROSITE" id="PS00150">
    <property type="entry name" value="ACYLPHOSPHATASE_1"/>
    <property type="match status" value="1"/>
</dbReference>
<dbReference type="EC" id="3.6.1.7" evidence="2 5"/>
<evidence type="ECO:0000313" key="9">
    <source>
        <dbReference type="Proteomes" id="UP000887566"/>
    </source>
</evidence>
<accession>A0A914WKP1</accession>
<protein>
    <recommendedName>
        <fullName evidence="2 5">Acylphosphatase</fullName>
        <ecNumber evidence="2 5">3.6.1.7</ecNumber>
    </recommendedName>
</protein>
<dbReference type="FunFam" id="3.30.70.100:FF:000011">
    <property type="entry name" value="Acylphosphatase"/>
    <property type="match status" value="1"/>
</dbReference>
<proteinExistence type="inferred from homology"/>
<evidence type="ECO:0000256" key="1">
    <source>
        <dbReference type="ARBA" id="ARBA00005614"/>
    </source>
</evidence>
<dbReference type="AlphaFoldDB" id="A0A914WKP1"/>
<feature type="active site" evidence="5">
    <location>
        <position position="20"/>
    </location>
</feature>
<dbReference type="InterPro" id="IPR020456">
    <property type="entry name" value="Acylphosphatase"/>
</dbReference>
<dbReference type="WBParaSite" id="PSAMB.scaffold4414size14712.g24226.t1">
    <property type="protein sequence ID" value="PSAMB.scaffold4414size14712.g24226.t1"/>
    <property type="gene ID" value="PSAMB.scaffold4414size14712.g24226"/>
</dbReference>
<dbReference type="SUPFAM" id="SSF54975">
    <property type="entry name" value="Acylphosphatase/BLUF domain-like"/>
    <property type="match status" value="1"/>
</dbReference>
<organism evidence="9 10">
    <name type="scientific">Plectus sambesii</name>
    <dbReference type="NCBI Taxonomy" id="2011161"/>
    <lineage>
        <taxon>Eukaryota</taxon>
        <taxon>Metazoa</taxon>
        <taxon>Ecdysozoa</taxon>
        <taxon>Nematoda</taxon>
        <taxon>Chromadorea</taxon>
        <taxon>Plectida</taxon>
        <taxon>Plectina</taxon>
        <taxon>Plectoidea</taxon>
        <taxon>Plectidae</taxon>
        <taxon>Plectus</taxon>
    </lineage>
</organism>
<dbReference type="InterPro" id="IPR001792">
    <property type="entry name" value="Acylphosphatase-like_dom"/>
</dbReference>
<dbReference type="PRINTS" id="PR00112">
    <property type="entry name" value="ACYLPHPHTASE"/>
</dbReference>
<evidence type="ECO:0000256" key="7">
    <source>
        <dbReference type="RuleBase" id="RU004168"/>
    </source>
</evidence>
<evidence type="ECO:0000256" key="4">
    <source>
        <dbReference type="ARBA" id="ARBA00047645"/>
    </source>
</evidence>
<dbReference type="PANTHER" id="PTHR10029:SF3">
    <property type="entry name" value="ACYLPHOSPHATASE-RELATED"/>
    <property type="match status" value="1"/>
</dbReference>
<dbReference type="GO" id="GO:0003998">
    <property type="term" value="F:acylphosphatase activity"/>
    <property type="evidence" value="ECO:0007669"/>
    <property type="project" value="UniProtKB-EC"/>
</dbReference>
<comment type="catalytic activity">
    <reaction evidence="4 5 6">
        <text>an acyl phosphate + H2O = a carboxylate + phosphate + H(+)</text>
        <dbReference type="Rhea" id="RHEA:14965"/>
        <dbReference type="ChEBI" id="CHEBI:15377"/>
        <dbReference type="ChEBI" id="CHEBI:15378"/>
        <dbReference type="ChEBI" id="CHEBI:29067"/>
        <dbReference type="ChEBI" id="CHEBI:43474"/>
        <dbReference type="ChEBI" id="CHEBI:59918"/>
        <dbReference type="EC" id="3.6.1.7"/>
    </reaction>
</comment>
<feature type="domain" description="Acylphosphatase-like" evidence="8">
    <location>
        <begin position="5"/>
        <end position="95"/>
    </location>
</feature>
<keyword evidence="9" id="KW-1185">Reference proteome</keyword>
<evidence type="ECO:0000313" key="10">
    <source>
        <dbReference type="WBParaSite" id="PSAMB.scaffold4414size14712.g24226.t1"/>
    </source>
</evidence>
<name>A0A914WKP1_9BILA</name>
<dbReference type="Pfam" id="PF00708">
    <property type="entry name" value="Acylphosphatase"/>
    <property type="match status" value="1"/>
</dbReference>
<sequence length="95" mass="11115">MRLITIDFEVFGHVQGVFFRKFTRQTAQKYSIVGWCKNTNHGTVSGQAQGQEDNVNKMKQWLQHEGSPHSKIDKAEFRNEKEITKLEFDKFSVDH</sequence>
<dbReference type="PROSITE" id="PS00151">
    <property type="entry name" value="ACYLPHOSPHATASE_2"/>
    <property type="match status" value="1"/>
</dbReference>
<dbReference type="Gene3D" id="3.30.70.100">
    <property type="match status" value="1"/>
</dbReference>
<comment type="similarity">
    <text evidence="1 7">Belongs to the acylphosphatase family.</text>
</comment>
<reference evidence="10" key="1">
    <citation type="submission" date="2022-11" db="UniProtKB">
        <authorList>
            <consortium name="WormBaseParasite"/>
        </authorList>
    </citation>
    <scope>IDENTIFICATION</scope>
</reference>